<reference evidence="1" key="1">
    <citation type="journal article" date="2020" name="Nature">
        <title>Giant virus diversity and host interactions through global metagenomics.</title>
        <authorList>
            <person name="Schulz F."/>
            <person name="Roux S."/>
            <person name="Paez-Espino D."/>
            <person name="Jungbluth S."/>
            <person name="Walsh D.A."/>
            <person name="Denef V.J."/>
            <person name="McMahon K.D."/>
            <person name="Konstantinidis K.T."/>
            <person name="Eloe-Fadrosh E.A."/>
            <person name="Kyrpides N.C."/>
            <person name="Woyke T."/>
        </authorList>
    </citation>
    <scope>NUCLEOTIDE SEQUENCE</scope>
    <source>
        <strain evidence="1">GVMAG-M-3300023179-103</strain>
    </source>
</reference>
<sequence>MPLVLAIPQVYSVFLQNITKHKNSNCKGCNEYNNLYKDTQRIYKAYNILKTKNNMMPPIEIIPGDIVQYYDKQHIKRLVLQ</sequence>
<proteinExistence type="predicted"/>
<dbReference type="EMBL" id="MN739698">
    <property type="protein sequence ID" value="QHT21911.1"/>
    <property type="molecule type" value="Genomic_DNA"/>
</dbReference>
<dbReference type="AlphaFoldDB" id="A0A6C0DZX9"/>
<accession>A0A6C0DZX9</accession>
<organism evidence="1">
    <name type="scientific">viral metagenome</name>
    <dbReference type="NCBI Taxonomy" id="1070528"/>
    <lineage>
        <taxon>unclassified sequences</taxon>
        <taxon>metagenomes</taxon>
        <taxon>organismal metagenomes</taxon>
    </lineage>
</organism>
<name>A0A6C0DZX9_9ZZZZ</name>
<protein>
    <submittedName>
        <fullName evidence="1">Uncharacterized protein</fullName>
    </submittedName>
</protein>
<evidence type="ECO:0000313" key="1">
    <source>
        <dbReference type="EMBL" id="QHT21911.1"/>
    </source>
</evidence>